<feature type="compositionally biased region" description="Polar residues" evidence="1">
    <location>
        <begin position="1"/>
        <end position="15"/>
    </location>
</feature>
<gene>
    <name evidence="2" type="ORF">KHLLAP_LOCUS6204</name>
</gene>
<comment type="caution">
    <text evidence="2">The sequence shown here is derived from an EMBL/GenBank/DDBJ whole genome shotgun (WGS) entry which is preliminary data.</text>
</comment>
<protein>
    <submittedName>
        <fullName evidence="2">Uu.00g131300.m01.CDS01</fullName>
    </submittedName>
</protein>
<feature type="region of interest" description="Disordered" evidence="1">
    <location>
        <begin position="263"/>
        <end position="369"/>
    </location>
</feature>
<evidence type="ECO:0000313" key="3">
    <source>
        <dbReference type="Proteomes" id="UP001295740"/>
    </source>
</evidence>
<name>A0AAI8VJG2_9PEZI</name>
<dbReference type="Proteomes" id="UP001295740">
    <property type="component" value="Unassembled WGS sequence"/>
</dbReference>
<evidence type="ECO:0000313" key="2">
    <source>
        <dbReference type="EMBL" id="CAJ2505736.1"/>
    </source>
</evidence>
<reference evidence="2" key="1">
    <citation type="submission" date="2023-10" db="EMBL/GenBank/DDBJ databases">
        <authorList>
            <person name="Hackl T."/>
        </authorList>
    </citation>
    <scope>NUCLEOTIDE SEQUENCE</scope>
</reference>
<feature type="compositionally biased region" description="Polar residues" evidence="1">
    <location>
        <begin position="269"/>
        <end position="284"/>
    </location>
</feature>
<feature type="compositionally biased region" description="Polar residues" evidence="1">
    <location>
        <begin position="26"/>
        <end position="41"/>
    </location>
</feature>
<sequence length="369" mass="40266">MASTTCSPDSQTQAATGPEGDASHKAPTNPSTPPSAITQEVESSKPITLHHASIGFSNMPPPPIPQRAILPESDALPDTSVDVTKTANPVTPPEKKKIVSLTLDPPIDHDISELQQDFVVQNMFTGLKRKWRDLIEQRSMILGSSRAFHTRFEPNFGTIRDKSMEPAATLHDRSVTRSDNEFGLVRHLTVATLGQLADATQAVLLESWSVRCEHVINQYQRDMRRDLVREALNRCQSVKDKVVAQAIELKPDAHLDAMELENTKDTEATETSTHSQNAKTSEIANNPERPQDSGDPENPQTSYDSESPWDSKASDASKTGTGQYDELPSSSQGSHLASQTAQLAQRGPKDANGNGASYCQFDCSDSVPQ</sequence>
<accession>A0AAI8VJG2</accession>
<feature type="compositionally biased region" description="Polar residues" evidence="1">
    <location>
        <begin position="314"/>
        <end position="343"/>
    </location>
</feature>
<proteinExistence type="predicted"/>
<organism evidence="2 3">
    <name type="scientific">Anthostomella pinea</name>
    <dbReference type="NCBI Taxonomy" id="933095"/>
    <lineage>
        <taxon>Eukaryota</taxon>
        <taxon>Fungi</taxon>
        <taxon>Dikarya</taxon>
        <taxon>Ascomycota</taxon>
        <taxon>Pezizomycotina</taxon>
        <taxon>Sordariomycetes</taxon>
        <taxon>Xylariomycetidae</taxon>
        <taxon>Xylariales</taxon>
        <taxon>Xylariaceae</taxon>
        <taxon>Anthostomella</taxon>
    </lineage>
</organism>
<evidence type="ECO:0000256" key="1">
    <source>
        <dbReference type="SAM" id="MobiDB-lite"/>
    </source>
</evidence>
<dbReference type="AlphaFoldDB" id="A0AAI8VJG2"/>
<keyword evidence="3" id="KW-1185">Reference proteome</keyword>
<dbReference type="EMBL" id="CAUWAG010000007">
    <property type="protein sequence ID" value="CAJ2505736.1"/>
    <property type="molecule type" value="Genomic_DNA"/>
</dbReference>
<feature type="region of interest" description="Disordered" evidence="1">
    <location>
        <begin position="1"/>
        <end position="47"/>
    </location>
</feature>